<protein>
    <submittedName>
        <fullName evidence="2">Uncharacterized protein</fullName>
    </submittedName>
</protein>
<reference evidence="2" key="1">
    <citation type="journal article" date="2020" name="Nature">
        <title>Giant virus diversity and host interactions through global metagenomics.</title>
        <authorList>
            <person name="Schulz F."/>
            <person name="Roux S."/>
            <person name="Paez-Espino D."/>
            <person name="Jungbluth S."/>
            <person name="Walsh D.A."/>
            <person name="Denef V.J."/>
            <person name="McMahon K.D."/>
            <person name="Konstantinidis K.T."/>
            <person name="Eloe-Fadrosh E.A."/>
            <person name="Kyrpides N.C."/>
            <person name="Woyke T."/>
        </authorList>
    </citation>
    <scope>NUCLEOTIDE SEQUENCE</scope>
    <source>
        <strain evidence="2">GVMAG-M-3300009149-34</strain>
    </source>
</reference>
<feature type="compositionally biased region" description="Pro residues" evidence="1">
    <location>
        <begin position="13"/>
        <end position="26"/>
    </location>
</feature>
<feature type="region of interest" description="Disordered" evidence="1">
    <location>
        <begin position="1"/>
        <end position="33"/>
    </location>
</feature>
<dbReference type="EMBL" id="MN738895">
    <property type="protein sequence ID" value="QHT30322.1"/>
    <property type="molecule type" value="Genomic_DNA"/>
</dbReference>
<evidence type="ECO:0000256" key="1">
    <source>
        <dbReference type="SAM" id="MobiDB-lite"/>
    </source>
</evidence>
<feature type="compositionally biased region" description="Basic and acidic residues" evidence="1">
    <location>
        <begin position="213"/>
        <end position="229"/>
    </location>
</feature>
<name>A0A6C0ENM7_9ZZZZ</name>
<feature type="compositionally biased region" description="Polar residues" evidence="1">
    <location>
        <begin position="1"/>
        <end position="10"/>
    </location>
</feature>
<feature type="compositionally biased region" description="Low complexity" evidence="1">
    <location>
        <begin position="194"/>
        <end position="208"/>
    </location>
</feature>
<feature type="compositionally biased region" description="Polar residues" evidence="1">
    <location>
        <begin position="183"/>
        <end position="193"/>
    </location>
</feature>
<accession>A0A6C0ENM7</accession>
<dbReference type="AlphaFoldDB" id="A0A6C0ENM7"/>
<proteinExistence type="predicted"/>
<organism evidence="2">
    <name type="scientific">viral metagenome</name>
    <dbReference type="NCBI Taxonomy" id="1070528"/>
    <lineage>
        <taxon>unclassified sequences</taxon>
        <taxon>metagenomes</taxon>
        <taxon>organismal metagenomes</taxon>
    </lineage>
</organism>
<feature type="region of interest" description="Disordered" evidence="1">
    <location>
        <begin position="183"/>
        <end position="229"/>
    </location>
</feature>
<evidence type="ECO:0000313" key="2">
    <source>
        <dbReference type="EMBL" id="QHT30322.1"/>
    </source>
</evidence>
<sequence>MTTLIQYNSLTPMPAPPAPRQPPQPTPAQLQTAKDEYAAAEIGDGQPLPPPFTHGVVYRWLNDENPIPKVPKAPSLSQTELLQLMKDLPKPDTQLQLPAPPIGEIPVPPAPDAPANFLQIARATIGRQTQAKTWKRIGKELNARSVNRATRQPLRRNQDNYKLLIELSTNITGKHTIFYSTRMTQQESTTGPRTQTQNQQQSLGLQGSFEFPEISRKDKTPPYSKPRNEKNKKWINLSIRLQEWLDSHFHKGNELAMPNPAYPGDTEYDKIFRMSDFEWEFLPKSLDKLTGKKPSFKFYITNNWTNRQDPNMYIVLKVILVGRFRKGNKIDPTRALPTTKPEGKKGKLKKASSFCSNQLSDIKTIALDKYHSAPGIFTDSASEKFEKKMKKATAADITSKNIKLYYKNRTKALAYWEQEYYCRQSMNFNAGITGGWPNVAVAVGNRFPFDPWTLQPSIAMTSKEVTFPNGLPGSAPGGRAVINLPPMAATGPMLAWYAAQPVGFQTPPWPIPFSPLGMSLRPKMVMVLFKRMNNYLNAAGAAGDGVGPPPPNVINAINNLQPIMVQGKLPNLTTATLTNPQWDSLYVLYEFVLFNRFEANEPELVLEPFEPYPRLPVAAAGTEFGTWLISRNRRQYAIPVDTGVNPWPATEGAAPLAPNILPVPIPPQGPRPRVSWQQVKKSGFYELEAKKWAEWMILVNPFPIPGFPEYNQYLTLWQKYKYAKINAASTIPQPGNPLDPQTNQTNTQCVLRPVDTPFRSTFRRDGDDNLINWVLPSEANRTSQYINPYAAASLAVGGWMPAEYLNLTDVRPNSAKWMFGGPVAGSYPKEVWPKNNMRIHGAVPPERFPPLENVITINVRRSKRENLGGWSGGRRKRTLRKYRNKRKNNTLKRSKRRKNN</sequence>